<comment type="caution">
    <text evidence="2">The sequence shown here is derived from an EMBL/GenBank/DDBJ whole genome shotgun (WGS) entry which is preliminary data.</text>
</comment>
<dbReference type="Proteomes" id="UP001201812">
    <property type="component" value="Unassembled WGS sequence"/>
</dbReference>
<dbReference type="InterPro" id="IPR055119">
    <property type="entry name" value="Mig18_Fn1"/>
</dbReference>
<proteinExistence type="predicted"/>
<keyword evidence="3" id="KW-1185">Reference proteome</keyword>
<protein>
    <recommendedName>
        <fullName evidence="1">Abnormal cell migration protein 18-like fibronectin type I domain-containing protein</fullName>
    </recommendedName>
</protein>
<dbReference type="Pfam" id="PF23003">
    <property type="entry name" value="Fn1_2"/>
    <property type="match status" value="1"/>
</dbReference>
<gene>
    <name evidence="2" type="ORF">DdX_03725</name>
</gene>
<sequence length="581" mass="64772">MSIFHIVMCNLVKNLLLPHNSTLTQLSVRVLIALVILGFKLIFVDAQPEHTAKCERSGDRFVKDYIQYECFTDHTVSTNSADSPIDAVVNLIGKPIGCVPTNRTSGPMIVPGATHTTQHFRYECVRDPTNAVTLKITHCVDNTGKLVNMGEFYTQPTGNGEHMSVECVGDEFRAKKVVHKWTKCTLSNGRKLIEGNFVIDDVDKESLRSVLQKSEITSCVRDNADVALKCTGCVTSTGVHLGVTNYVNVGGQWTQCRKYKEGCRLINVTSDYVDCQYEGKTIANGNYFQSASSLSSFYCNHGVVTKQGCLVNGSLILMGDVRYINDRPFLCEQSDQLTSFNGLIGCDLPDGKFKRFLETWREGSVMKRCSWLATVDGITQSQIVPYACMDGKEPVPMNKIVQRSNGDYYKCAQSEDNDLLLEMRSPTEEELEEYLRKKTTKLNLMEYHGAGGKSGDPVMFQSRNVAFGATTHLGDQGHACVDILPFCNRLVGYCSFMKGPESGLAIETYAEFREVQSRFEKLANSEHNTKAPIGCKEQLTPFQKFQVLVEVSCAKTCMRCTTGEQKERLITNLERTSHCGR</sequence>
<evidence type="ECO:0000313" key="2">
    <source>
        <dbReference type="EMBL" id="KAI1723563.1"/>
    </source>
</evidence>
<name>A0AAD4R531_9BILA</name>
<organism evidence="2 3">
    <name type="scientific">Ditylenchus destructor</name>
    <dbReference type="NCBI Taxonomy" id="166010"/>
    <lineage>
        <taxon>Eukaryota</taxon>
        <taxon>Metazoa</taxon>
        <taxon>Ecdysozoa</taxon>
        <taxon>Nematoda</taxon>
        <taxon>Chromadorea</taxon>
        <taxon>Rhabditida</taxon>
        <taxon>Tylenchina</taxon>
        <taxon>Tylenchomorpha</taxon>
        <taxon>Sphaerularioidea</taxon>
        <taxon>Anguinidae</taxon>
        <taxon>Anguininae</taxon>
        <taxon>Ditylenchus</taxon>
    </lineage>
</organism>
<accession>A0AAD4R531</accession>
<evidence type="ECO:0000313" key="3">
    <source>
        <dbReference type="Proteomes" id="UP001201812"/>
    </source>
</evidence>
<reference evidence="2" key="1">
    <citation type="submission" date="2022-01" db="EMBL/GenBank/DDBJ databases">
        <title>Genome Sequence Resource for Two Populations of Ditylenchus destructor, the Migratory Endoparasitic Phytonematode.</title>
        <authorList>
            <person name="Zhang H."/>
            <person name="Lin R."/>
            <person name="Xie B."/>
        </authorList>
    </citation>
    <scope>NUCLEOTIDE SEQUENCE</scope>
    <source>
        <strain evidence="2">BazhouSP</strain>
    </source>
</reference>
<dbReference type="EMBL" id="JAKKPZ010000003">
    <property type="protein sequence ID" value="KAI1723563.1"/>
    <property type="molecule type" value="Genomic_DNA"/>
</dbReference>
<evidence type="ECO:0000259" key="1">
    <source>
        <dbReference type="Pfam" id="PF23003"/>
    </source>
</evidence>
<feature type="domain" description="Abnormal cell migration protein 18-like fibronectin type I" evidence="1">
    <location>
        <begin position="105"/>
        <end position="154"/>
    </location>
</feature>
<dbReference type="AlphaFoldDB" id="A0AAD4R531"/>